<dbReference type="Pfam" id="PF20178">
    <property type="entry name" value="ToxA_N"/>
    <property type="match status" value="1"/>
</dbReference>
<feature type="domain" description="Dermonecrotic toxin N-terminal" evidence="1">
    <location>
        <begin position="816"/>
        <end position="1040"/>
    </location>
</feature>
<name>A0A1H0PN83_9PSED</name>
<organism evidence="2 3">
    <name type="scientific">Pseudomonas arsenicoxydans</name>
    <dbReference type="NCBI Taxonomy" id="702115"/>
    <lineage>
        <taxon>Bacteria</taxon>
        <taxon>Pseudomonadati</taxon>
        <taxon>Pseudomonadota</taxon>
        <taxon>Gammaproteobacteria</taxon>
        <taxon>Pseudomonadales</taxon>
        <taxon>Pseudomonadaceae</taxon>
        <taxon>Pseudomonas</taxon>
    </lineage>
</organism>
<dbReference type="InterPro" id="IPR024079">
    <property type="entry name" value="MetalloPept_cat_dom_sf"/>
</dbReference>
<protein>
    <recommendedName>
        <fullName evidence="1">Dermonecrotic toxin N-terminal domain-containing protein</fullName>
    </recommendedName>
</protein>
<dbReference type="InterPro" id="IPR046673">
    <property type="entry name" value="ToxA_N"/>
</dbReference>
<accession>A0A1H0PN83</accession>
<proteinExistence type="predicted"/>
<gene>
    <name evidence="2" type="ORF">SAMN04489798_4603</name>
</gene>
<dbReference type="GO" id="GO:0008237">
    <property type="term" value="F:metallopeptidase activity"/>
    <property type="evidence" value="ECO:0007669"/>
    <property type="project" value="InterPro"/>
</dbReference>
<dbReference type="Gene3D" id="3.40.390.10">
    <property type="entry name" value="Collagenase (Catalytic Domain)"/>
    <property type="match status" value="1"/>
</dbReference>
<dbReference type="OrthoDB" id="7032306at2"/>
<evidence type="ECO:0000259" key="1">
    <source>
        <dbReference type="Pfam" id="PF20178"/>
    </source>
</evidence>
<evidence type="ECO:0000313" key="3">
    <source>
        <dbReference type="Proteomes" id="UP000198827"/>
    </source>
</evidence>
<sequence length="1618" mass="181308">MTEPDLPYFFDEAERAANAKQPGDREKALNFTMDDLKWLKNVYLATHTARIAPANPMHVDQLMLSATGMQDIPLAGAFTMSRPDDAEVMLFTPWKGLIKFADMADLKSKLKEWLARATGKRELLRFLAIEQRSALPSATVPEIATQTIDGAVFQAQQLILDGNQAQNIKTMIGELARLPTLQSMLDDTLKHALHKTFPKLDQRLTQMKSFVSTISAFDGSDHHHTVSAMSLSETLLHVYLTNQWPAGVSRVFAHPELSVSSDADNQAWESALKETAQSFTPHLHSLLDTFWNTPVNNGLSRLKFFAESLRDTFHTRLFHHRQQGILTTHEYIRLMNVSLAPSPDDPLSIEKVRVAAPFEHFAELASTLMISGTDTLGFLYTQSRGIEATSNLPALKKIVLQMMASEGHEDALLNFMSLEERARFLAFKSDERVIVGHPIVGNVFEQLMSDILDKQKDNLSHALSRYRESEGSLDPHALLDKALDVRGLIDDRLLSAEAAGRWSTRVDQRWIAQPATVRAESAKEALASLDSVAQALDQLRDKHPAIPATTRTHTEALRLVDASVASLQSSFTHTLSTALRSELKLRTVSRTLGTAEQAIIKTVLDSPVHLQRAALNGFLPDVFSLALKMADVTDPVKLASCFVLTERGGLDPVHSGKAILWTPACGFESFNALSLLQTELEARLADDDHRSTLLENLGRTERVHGKAPTLAPLHRIQGHFLEHLQKPHIHLDLTSLTHALATTLPAAPLTSLLNLVTLREPKTGLHRVTDIAQSLTTQQKLPAWLAKAPIEDLMLHGELLQQYLDNVNNDQDYLTGIRSLQRTAHHELEKRLKADDINIDPDKVQVQISARPTSAASTRTLTDFALEHIKDLEHARFKLVSLDTTVIPEEMNERYIKDLIRDLKPGEHQQQVLNQALADTPINAERRKRFHTQLPWQLMHYAHEERLQECLSQTGFDLIRQVMNMPDAIARAAVHGAEAIIRPLELLGIKQAQALKVPGVYLIGSLTDRAAPQVLIAPHSPRHSVKEYKNEAQLLAELKSRGPLLDWVLMNLPQPDRTHLEYRMMLNPQRVAKGMPANSDNRPGEVKLASSPLTGHLFKHLFNDNAALLSRLLGCQSDDKKANEWTTIKRVLGEDVHEASSFCMGKLAYPQTVWRSYRDIKQSAEDLQTHKWAAAIREFISGISQLAALRQSLGEQTPLSVTPAVPTTETSASRFDWHHVDITAPERTKLSRHECIDLDLGSMTHDTALGVYTHPVSKKHYAPVEGKVYPVAKRGIRWRIAAPGTLGAKLEQNVVRQWVLAEEKPAPRFSLLKRLRTALSVWNGMNVNARGMREIRRFFPHKARQIDESLDLATTYAWNSFRNLQLLKTSEGTVTPVHQIIMDFMGVTQVESIHIEKIEKVVEDIFAALLDPTLRKPDSNRMVIGNTIGDSENVFGFTVPTDIKRKIYLAERFFTPRFNHYRQHLSDPDFPISTHARATTLIHEISHIVCDTVDITYLDPGRPFVELIGTATPIATELKNALSTTQETALSIKTPLSQLFMNLDPDTGEWEDLGNTFFEDTRKIKQRVLALTGAENLSGARHTFRRDPLIRLNVQLANADSVAWLISHLGRQLHVDTP</sequence>
<dbReference type="EMBL" id="LT629705">
    <property type="protein sequence ID" value="SDP06250.1"/>
    <property type="molecule type" value="Genomic_DNA"/>
</dbReference>
<evidence type="ECO:0000313" key="2">
    <source>
        <dbReference type="EMBL" id="SDP06250.1"/>
    </source>
</evidence>
<reference evidence="2 3" key="1">
    <citation type="submission" date="2016-10" db="EMBL/GenBank/DDBJ databases">
        <authorList>
            <person name="de Groot N.N."/>
        </authorList>
    </citation>
    <scope>NUCLEOTIDE SEQUENCE [LARGE SCALE GENOMIC DNA]</scope>
    <source>
        <strain evidence="2 3">CECT 7543</strain>
    </source>
</reference>
<dbReference type="RefSeq" id="WP_090184513.1">
    <property type="nucleotide sequence ID" value="NZ_LT629705.1"/>
</dbReference>
<dbReference type="Proteomes" id="UP000198827">
    <property type="component" value="Chromosome I"/>
</dbReference>